<dbReference type="PANTHER" id="PTHR33361:SF16">
    <property type="entry name" value="DUF885 DOMAIN-CONTAINING PROTEIN"/>
    <property type="match status" value="1"/>
</dbReference>
<proteinExistence type="predicted"/>
<dbReference type="Pfam" id="PF05960">
    <property type="entry name" value="DUF885"/>
    <property type="match status" value="1"/>
</dbReference>
<gene>
    <name evidence="1" type="ORF">Q4Q40_20990</name>
</gene>
<accession>A0ABT8WU22</accession>
<organism evidence="1 2">
    <name type="scientific">Flavivirga jejuensis</name>
    <dbReference type="NCBI Taxonomy" id="870487"/>
    <lineage>
        <taxon>Bacteria</taxon>
        <taxon>Pseudomonadati</taxon>
        <taxon>Bacteroidota</taxon>
        <taxon>Flavobacteriia</taxon>
        <taxon>Flavobacteriales</taxon>
        <taxon>Flavobacteriaceae</taxon>
        <taxon>Flavivirga</taxon>
    </lineage>
</organism>
<keyword evidence="2" id="KW-1185">Reference proteome</keyword>
<protein>
    <submittedName>
        <fullName evidence="1">DUF885 domain-containing protein</fullName>
    </submittedName>
</protein>
<dbReference type="PANTHER" id="PTHR33361">
    <property type="entry name" value="GLR0591 PROTEIN"/>
    <property type="match status" value="1"/>
</dbReference>
<sequence length="604" mass="70289">MRIKTLLLSAFVVFIFNCKENKAEAIETIKINTEEVTRFNTWLNKVYERNLVSSPQNLTRRGRKDRQSELNDLSDAFALKQIEFAKQDLEDLLSFDTSKLDADSNLSYKLFKRQLERKIKYAKYRHYTYPVNQMRGTHSSLPAFMINMHKVENKTDALAYISRLNAVKPMFDQLIDNLKIRAEKNIIAPKFVFKHVLDDCNNILGDPNNLNENIFIKDFSKKLESIDLTENEKNDLLKNAKTAIKTSVHIAYTNLINYVSILEKQAIADAGVWKFDDGNNFYSYRLEEITTTTLTSDSIHKIGLTEVERIHNEMNAIMDRLNFKGSLQDFFKFMKHDKQFYYSDTQEGKDKMLLGYQAIIDSMESRLDEVFYTKPKARMQVKAVETWREKSAGKAFYQRGTPDGSRKGTFYANLYKMADMPTYEMEALAYHEGIPGHHMQGSISQELTNLPEFRKYSSYTAYSEGWGLYCEFLPKEMGFYEDPYSDFGRLAMEIWRACRLVVDTGIHEKKWTREQAIKYLTDNTPSSVNACTKAIERYIVMPGQATAYKIGMLHILKMRKKAKKALKEEFDIRKFHDIFLRSGAVPLSIFEAQIDNWILANKNK</sequence>
<evidence type="ECO:0000313" key="1">
    <source>
        <dbReference type="EMBL" id="MDO5976687.1"/>
    </source>
</evidence>
<evidence type="ECO:0000313" key="2">
    <source>
        <dbReference type="Proteomes" id="UP001176806"/>
    </source>
</evidence>
<reference evidence="1" key="1">
    <citation type="submission" date="2023-07" db="EMBL/GenBank/DDBJ databases">
        <title>Two novel species in the genus Flavivirga.</title>
        <authorList>
            <person name="Kwon K."/>
        </authorList>
    </citation>
    <scope>NUCLEOTIDE SEQUENCE</scope>
    <source>
        <strain evidence="1">KACC 14158</strain>
    </source>
</reference>
<dbReference type="RefSeq" id="WP_303304003.1">
    <property type="nucleotide sequence ID" value="NZ_BAABDA010000007.1"/>
</dbReference>
<dbReference type="Proteomes" id="UP001176806">
    <property type="component" value="Unassembled WGS sequence"/>
</dbReference>
<dbReference type="EMBL" id="JAUOEL010000008">
    <property type="protein sequence ID" value="MDO5976687.1"/>
    <property type="molecule type" value="Genomic_DNA"/>
</dbReference>
<name>A0ABT8WU22_9FLAO</name>
<dbReference type="InterPro" id="IPR010281">
    <property type="entry name" value="DUF885"/>
</dbReference>
<comment type="caution">
    <text evidence="1">The sequence shown here is derived from an EMBL/GenBank/DDBJ whole genome shotgun (WGS) entry which is preliminary data.</text>
</comment>